<proteinExistence type="inferred from homology"/>
<dbReference type="GO" id="GO:0006487">
    <property type="term" value="P:protein N-linked glycosylation"/>
    <property type="evidence" value="ECO:0007669"/>
    <property type="project" value="TreeGrafter"/>
</dbReference>
<dbReference type="HOGENOM" id="CLU_022381_5_0_1"/>
<organism evidence="11 12">
    <name type="scientific">Kuraishia capsulata CBS 1993</name>
    <dbReference type="NCBI Taxonomy" id="1382522"/>
    <lineage>
        <taxon>Eukaryota</taxon>
        <taxon>Fungi</taxon>
        <taxon>Dikarya</taxon>
        <taxon>Ascomycota</taxon>
        <taxon>Saccharomycotina</taxon>
        <taxon>Pichiomycetes</taxon>
        <taxon>Pichiales</taxon>
        <taxon>Pichiaceae</taxon>
        <taxon>Kuraishia</taxon>
    </lineage>
</organism>
<dbReference type="AlphaFoldDB" id="W6MJR9"/>
<dbReference type="InterPro" id="IPR039367">
    <property type="entry name" value="Och1-like"/>
</dbReference>
<dbReference type="PANTHER" id="PTHR31834:SF11">
    <property type="entry name" value="GLYCOSYLTRANSFERASE HOC1-RELATED"/>
    <property type="match status" value="1"/>
</dbReference>
<evidence type="ECO:0000256" key="10">
    <source>
        <dbReference type="SAM" id="Coils"/>
    </source>
</evidence>
<evidence type="ECO:0000256" key="8">
    <source>
        <dbReference type="ARBA" id="ARBA00023034"/>
    </source>
</evidence>
<dbReference type="Gene3D" id="3.90.550.20">
    <property type="match status" value="1"/>
</dbReference>
<evidence type="ECO:0000256" key="1">
    <source>
        <dbReference type="ARBA" id="ARBA00004323"/>
    </source>
</evidence>
<keyword evidence="5" id="KW-0812">Transmembrane</keyword>
<dbReference type="Pfam" id="PF04488">
    <property type="entry name" value="Gly_transf_sug"/>
    <property type="match status" value="1"/>
</dbReference>
<dbReference type="STRING" id="1382522.W6MJR9"/>
<reference evidence="11" key="1">
    <citation type="submission" date="2013-12" db="EMBL/GenBank/DDBJ databases">
        <authorList>
            <person name="Genoscope - CEA"/>
        </authorList>
    </citation>
    <scope>NUCLEOTIDE SEQUENCE</scope>
    <source>
        <strain evidence="11">CBS 1993</strain>
    </source>
</reference>
<accession>W6MJR9</accession>
<evidence type="ECO:0000256" key="5">
    <source>
        <dbReference type="ARBA" id="ARBA00022692"/>
    </source>
</evidence>
<sequence>MTRMMKQHTLKKTVWLSIGIVTLLLFLFRFTSSKTPDLQQVLKQSANIIPQDSLPVNNEKRTQEEFSKKIDEITEKMMKQQDLRLTKLEQDRVNLERQLMDMKRPPSDASLREKLAFIFPYDQNRKFPAYIWQSWKWGLNDERFGERFKEGELQWALKNPGFVHELFNDDTAGAIIHHIYMHLPEIVEAYELMPNVILKMDFFRYLILLAKGGVYADVDTFPLQPVPNWIPENVAPSEIGMIIGIQADPDTPDWREHYARRLQFANWVIQSKPGHPILREIVATITEDTHQRKKNDNLRLDTESKSKDISIMQWTGGGVWTDTIFTYFNDYVLSGIYSKVTWKDFTKLDVPKLVSDVLVLPITSFSPGIAKMGSQDEDHPLAFVKHYFEAFHSQ</sequence>
<protein>
    <recommendedName>
        <fullName evidence="13">Glycosyltransferase family 32 protein</fullName>
    </recommendedName>
</protein>
<evidence type="ECO:0000256" key="4">
    <source>
        <dbReference type="ARBA" id="ARBA00022679"/>
    </source>
</evidence>
<name>W6MJR9_9ASCO</name>
<dbReference type="RefSeq" id="XP_022458519.1">
    <property type="nucleotide sequence ID" value="XM_022602745.1"/>
</dbReference>
<dbReference type="InterPro" id="IPR029044">
    <property type="entry name" value="Nucleotide-diphossugar_trans"/>
</dbReference>
<keyword evidence="10" id="KW-0175">Coiled coil</keyword>
<evidence type="ECO:0000256" key="9">
    <source>
        <dbReference type="ARBA" id="ARBA00023136"/>
    </source>
</evidence>
<evidence type="ECO:0000256" key="2">
    <source>
        <dbReference type="ARBA" id="ARBA00009003"/>
    </source>
</evidence>
<dbReference type="GO" id="GO:0000136">
    <property type="term" value="C:mannan polymerase complex"/>
    <property type="evidence" value="ECO:0007669"/>
    <property type="project" value="EnsemblFungi"/>
</dbReference>
<dbReference type="InterPro" id="IPR007577">
    <property type="entry name" value="GlycoTrfase_DXD_sugar-bd_CS"/>
</dbReference>
<dbReference type="GeneID" id="34519907"/>
<dbReference type="EMBL" id="HG793127">
    <property type="protein sequence ID" value="CDK26516.1"/>
    <property type="molecule type" value="Genomic_DNA"/>
</dbReference>
<keyword evidence="9" id="KW-0472">Membrane</keyword>
<keyword evidence="4" id="KW-0808">Transferase</keyword>
<keyword evidence="12" id="KW-1185">Reference proteome</keyword>
<evidence type="ECO:0000256" key="7">
    <source>
        <dbReference type="ARBA" id="ARBA00022989"/>
    </source>
</evidence>
<keyword evidence="7" id="KW-1133">Transmembrane helix</keyword>
<dbReference type="PANTHER" id="PTHR31834">
    <property type="entry name" value="INITIATION-SPECIFIC ALPHA-1,6-MANNOSYLTRANSFERASE"/>
    <property type="match status" value="1"/>
</dbReference>
<keyword evidence="3" id="KW-0328">Glycosyltransferase</keyword>
<evidence type="ECO:0000256" key="6">
    <source>
        <dbReference type="ARBA" id="ARBA00022968"/>
    </source>
</evidence>
<dbReference type="OrthoDB" id="411251at2759"/>
<evidence type="ECO:0000313" key="11">
    <source>
        <dbReference type="EMBL" id="CDK26516.1"/>
    </source>
</evidence>
<dbReference type="SUPFAM" id="SSF53448">
    <property type="entry name" value="Nucleotide-diphospho-sugar transferases"/>
    <property type="match status" value="1"/>
</dbReference>
<feature type="coiled-coil region" evidence="10">
    <location>
        <begin position="56"/>
        <end position="98"/>
    </location>
</feature>
<comment type="subcellular location">
    <subcellularLocation>
        <location evidence="1">Golgi apparatus membrane</location>
        <topology evidence="1">Single-pass type II membrane protein</topology>
    </subcellularLocation>
</comment>
<keyword evidence="6" id="KW-0735">Signal-anchor</keyword>
<gene>
    <name evidence="11" type="ORF">KUCA_T00002488001</name>
</gene>
<evidence type="ECO:0000256" key="3">
    <source>
        <dbReference type="ARBA" id="ARBA00022676"/>
    </source>
</evidence>
<dbReference type="Proteomes" id="UP000019384">
    <property type="component" value="Unassembled WGS sequence"/>
</dbReference>
<dbReference type="GO" id="GO:0000009">
    <property type="term" value="F:alpha-1,6-mannosyltransferase activity"/>
    <property type="evidence" value="ECO:0007669"/>
    <property type="project" value="EnsemblFungi"/>
</dbReference>
<dbReference type="FunFam" id="3.90.550.20:FF:000002">
    <property type="entry name" value="Initiation-specific alpha-1,6-mannosyltransferase"/>
    <property type="match status" value="1"/>
</dbReference>
<evidence type="ECO:0008006" key="13">
    <source>
        <dbReference type="Google" id="ProtNLM"/>
    </source>
</evidence>
<reference evidence="11" key="2">
    <citation type="submission" date="2014-02" db="EMBL/GenBank/DDBJ databases">
        <title>Complete DNA sequence of /Kuraishia capsulata/ illustrates novel genomic features among budding yeasts (/Saccharomycotina/).</title>
        <authorList>
            <person name="Morales L."/>
            <person name="Noel B."/>
            <person name="Porcel B."/>
            <person name="Marcet-Houben M."/>
            <person name="Hullo M-F."/>
            <person name="Sacerdot C."/>
            <person name="Tekaia F."/>
            <person name="Leh-Louis V."/>
            <person name="Despons L."/>
            <person name="Khanna V."/>
            <person name="Aury J-M."/>
            <person name="Barbe V."/>
            <person name="Couloux A."/>
            <person name="Labadie K."/>
            <person name="Pelletier E."/>
            <person name="Souciet J-L."/>
            <person name="Boekhout T."/>
            <person name="Gabaldon T."/>
            <person name="Wincker P."/>
            <person name="Dujon B."/>
        </authorList>
    </citation>
    <scope>NUCLEOTIDE SEQUENCE</scope>
    <source>
        <strain evidence="11">CBS 1993</strain>
    </source>
</reference>
<comment type="similarity">
    <text evidence="2">Belongs to the glycosyltransferase 32 family.</text>
</comment>
<keyword evidence="8" id="KW-0333">Golgi apparatus</keyword>
<evidence type="ECO:0000313" key="12">
    <source>
        <dbReference type="Proteomes" id="UP000019384"/>
    </source>
</evidence>